<organism evidence="3 4">
    <name type="scientific">Desulfofundulus australicus DSM 11792</name>
    <dbReference type="NCBI Taxonomy" id="1121425"/>
    <lineage>
        <taxon>Bacteria</taxon>
        <taxon>Bacillati</taxon>
        <taxon>Bacillota</taxon>
        <taxon>Clostridia</taxon>
        <taxon>Eubacteriales</taxon>
        <taxon>Peptococcaceae</taxon>
        <taxon>Desulfofundulus</taxon>
    </lineage>
</organism>
<dbReference type="Proteomes" id="UP000184196">
    <property type="component" value="Unassembled WGS sequence"/>
</dbReference>
<feature type="domain" description="AAA+ ATPase" evidence="2">
    <location>
        <begin position="290"/>
        <end position="468"/>
    </location>
</feature>
<evidence type="ECO:0000256" key="1">
    <source>
        <dbReference type="ARBA" id="ARBA00023125"/>
    </source>
</evidence>
<dbReference type="InterPro" id="IPR003593">
    <property type="entry name" value="AAA+_ATPase"/>
</dbReference>
<evidence type="ECO:0000313" key="3">
    <source>
        <dbReference type="EMBL" id="SHF60816.1"/>
    </source>
</evidence>
<proteinExistence type="predicted"/>
<dbReference type="Pfam" id="PF13481">
    <property type="entry name" value="AAA_25"/>
    <property type="match status" value="1"/>
</dbReference>
<dbReference type="SUPFAM" id="SSF56731">
    <property type="entry name" value="DNA primase core"/>
    <property type="match status" value="1"/>
</dbReference>
<protein>
    <submittedName>
        <fullName evidence="3">IclR helix-turn-helix domain-containing protein</fullName>
    </submittedName>
</protein>
<dbReference type="Gene3D" id="3.40.1360.10">
    <property type="match status" value="1"/>
</dbReference>
<evidence type="ECO:0000313" key="4">
    <source>
        <dbReference type="Proteomes" id="UP000184196"/>
    </source>
</evidence>
<dbReference type="Gene3D" id="1.10.10.10">
    <property type="entry name" value="Winged helix-like DNA-binding domain superfamily/Winged helix DNA-binding domain"/>
    <property type="match status" value="1"/>
</dbReference>
<dbReference type="CDD" id="cd01029">
    <property type="entry name" value="TOPRIM_primases"/>
    <property type="match status" value="1"/>
</dbReference>
<accession>A0A1M5D1D6</accession>
<dbReference type="GO" id="GO:0003677">
    <property type="term" value="F:DNA binding"/>
    <property type="evidence" value="ECO:0007669"/>
    <property type="project" value="UniProtKB-KW"/>
</dbReference>
<evidence type="ECO:0000259" key="2">
    <source>
        <dbReference type="SMART" id="SM00382"/>
    </source>
</evidence>
<dbReference type="SUPFAM" id="SSF52540">
    <property type="entry name" value="P-loop containing nucleoside triphosphate hydrolases"/>
    <property type="match status" value="1"/>
</dbReference>
<keyword evidence="1" id="KW-0238">DNA-binding</keyword>
<dbReference type="AlphaFoldDB" id="A0A1M5D1D6"/>
<name>A0A1M5D1D6_9FIRM</name>
<dbReference type="SUPFAM" id="SSF46785">
    <property type="entry name" value="Winged helix' DNA-binding domain"/>
    <property type="match status" value="1"/>
</dbReference>
<dbReference type="Gene3D" id="3.40.50.300">
    <property type="entry name" value="P-loop containing nucleotide triphosphate hydrolases"/>
    <property type="match status" value="1"/>
</dbReference>
<dbReference type="SMART" id="SM00382">
    <property type="entry name" value="AAA"/>
    <property type="match status" value="1"/>
</dbReference>
<dbReference type="OrthoDB" id="9775547at2"/>
<dbReference type="GO" id="GO:0006355">
    <property type="term" value="P:regulation of DNA-templated transcription"/>
    <property type="evidence" value="ECO:0007669"/>
    <property type="project" value="InterPro"/>
</dbReference>
<dbReference type="InterPro" id="IPR036388">
    <property type="entry name" value="WH-like_DNA-bd_sf"/>
</dbReference>
<dbReference type="InterPro" id="IPR027417">
    <property type="entry name" value="P-loop_NTPase"/>
</dbReference>
<sequence>MTLTDIITCLKDPKPDGKGGYLAFCPCHNDGAKQGRRSLHISVSEKDGRVLLHCFAGCRYEDIVSALGLPKKTRREREEPEAIYPYVDEQGKLLFEVLRYPGKRFAQRRPDRAGGWVYNLQGVRRVLYKLPEVLAAVREGRTVFLVEGEKDCDNLTRLGLTATTAPGGAGKWRPEYSEFLRGADVVLLPDNDLPGRKHAEQVAHSLYGVAKRIRVVELPGLPPKGDVSDWLAAGHTREELITLVERVQEWRPTPRQATAPSAKLPKGFSAVELVNADFPEPSWVIPGLLPEGLALLVGRPKIGKSWLALNIAVAAASGGVALGKIKVEKASVVYLALEDQPRRLKKRLASVLQGGAAPDGLFFYTEFPRLDQGGLLALEELITRRGAKLLIVDTLAKMRPPGRRNGNVYQEDYAVMGALKSLADRYNAVVLLIHHQNKQGYVDVLDSISGSTGIGGAADTTWILKRSRGKVDAELFVTGRDFEEQELALEFDKRTTTWHIVGGAEEYRLSQERQQVIELLRAAGEPMGAKDIAQALGKSSSTVRWLLATMANEGQLTKVERGLYFITNNANKPTLPTSPTNQQSNVGGGLYTPPTSETLEPQGFEGKCWDVCDVGGNGDKRNITEDDIWEGDLNDLPF</sequence>
<gene>
    <name evidence="3" type="ORF">SAMN02745218_02697</name>
</gene>
<reference evidence="4" key="1">
    <citation type="submission" date="2016-11" db="EMBL/GenBank/DDBJ databases">
        <authorList>
            <person name="Varghese N."/>
            <person name="Submissions S."/>
        </authorList>
    </citation>
    <scope>NUCLEOTIDE SEQUENCE [LARGE SCALE GENOMIC DNA]</scope>
    <source>
        <strain evidence="4">DSM 11792</strain>
    </source>
</reference>
<dbReference type="InterPro" id="IPR034154">
    <property type="entry name" value="TOPRIM_DnaG/twinkle"/>
</dbReference>
<dbReference type="EMBL" id="FQUW01000043">
    <property type="protein sequence ID" value="SHF60816.1"/>
    <property type="molecule type" value="Genomic_DNA"/>
</dbReference>
<dbReference type="Pfam" id="PF09339">
    <property type="entry name" value="HTH_IclR"/>
    <property type="match status" value="1"/>
</dbReference>
<keyword evidence="4" id="KW-1185">Reference proteome</keyword>
<dbReference type="InterPro" id="IPR036390">
    <property type="entry name" value="WH_DNA-bd_sf"/>
</dbReference>
<dbReference type="InterPro" id="IPR005471">
    <property type="entry name" value="Tscrpt_reg_IclR_N"/>
</dbReference>
<dbReference type="RefSeq" id="WP_073167157.1">
    <property type="nucleotide sequence ID" value="NZ_FQUW01000043.1"/>
</dbReference>